<name>A0A7W3YFP3_9GAMM</name>
<protein>
    <submittedName>
        <fullName evidence="1">Uncharacterized protein</fullName>
    </submittedName>
</protein>
<accession>A0A7W3YFP3</accession>
<dbReference type="RefSeq" id="WP_182670511.1">
    <property type="nucleotide sequence ID" value="NZ_JACHTE010000010.1"/>
</dbReference>
<sequence>MNTTLEVATMLSHPDMIEADGPVPATSIEINVLPQHTPRLVIDSDREIRFWRREYPANPAFNASLPFERYMPAIQLGISTYLSAPHADGDALDAQLRSRCERMRDTHGIEWHEVAELTRAVVSRCRIGKVAQA</sequence>
<dbReference type="Proteomes" id="UP000552587">
    <property type="component" value="Unassembled WGS sequence"/>
</dbReference>
<evidence type="ECO:0000313" key="1">
    <source>
        <dbReference type="EMBL" id="MBB1089580.1"/>
    </source>
</evidence>
<evidence type="ECO:0000313" key="2">
    <source>
        <dbReference type="Proteomes" id="UP000552587"/>
    </source>
</evidence>
<proteinExistence type="predicted"/>
<dbReference type="EMBL" id="JACHTE010000010">
    <property type="protein sequence ID" value="MBB1089580.1"/>
    <property type="molecule type" value="Genomic_DNA"/>
</dbReference>
<reference evidence="1 2" key="1">
    <citation type="submission" date="2020-07" db="EMBL/GenBank/DDBJ databases">
        <authorList>
            <person name="Xu S."/>
            <person name="Li A."/>
        </authorList>
    </citation>
    <scope>NUCLEOTIDE SEQUENCE [LARGE SCALE GENOMIC DNA]</scope>
    <source>
        <strain evidence="1 2">SG-8</strain>
    </source>
</reference>
<organism evidence="1 2">
    <name type="scientific">Marilutibacter penaei</name>
    <dbReference type="NCBI Taxonomy" id="2759900"/>
    <lineage>
        <taxon>Bacteria</taxon>
        <taxon>Pseudomonadati</taxon>
        <taxon>Pseudomonadota</taxon>
        <taxon>Gammaproteobacteria</taxon>
        <taxon>Lysobacterales</taxon>
        <taxon>Lysobacteraceae</taxon>
        <taxon>Marilutibacter</taxon>
    </lineage>
</organism>
<dbReference type="AlphaFoldDB" id="A0A7W3YFP3"/>
<keyword evidence="2" id="KW-1185">Reference proteome</keyword>
<comment type="caution">
    <text evidence="1">The sequence shown here is derived from an EMBL/GenBank/DDBJ whole genome shotgun (WGS) entry which is preliminary data.</text>
</comment>
<gene>
    <name evidence="1" type="ORF">H4F99_13935</name>
</gene>